<feature type="transmembrane region" description="Helical" evidence="1">
    <location>
        <begin position="131"/>
        <end position="150"/>
    </location>
</feature>
<dbReference type="PANTHER" id="PTHR37992">
    <property type="entry name" value="EXPRESSED PROTEIN"/>
    <property type="match status" value="1"/>
</dbReference>
<dbReference type="OrthoDB" id="3342455at2759"/>
<dbReference type="InterPro" id="IPR013920">
    <property type="entry name" value="DUF1774_fun"/>
</dbReference>
<dbReference type="Proteomes" id="UP000887226">
    <property type="component" value="Unassembled WGS sequence"/>
</dbReference>
<keyword evidence="1" id="KW-1133">Transmembrane helix</keyword>
<name>A0A9P8CF08_9HELO</name>
<evidence type="ECO:0000313" key="3">
    <source>
        <dbReference type="Proteomes" id="UP000887226"/>
    </source>
</evidence>
<feature type="transmembrane region" description="Helical" evidence="1">
    <location>
        <begin position="157"/>
        <end position="177"/>
    </location>
</feature>
<accession>A0A9P8CF08</accession>
<feature type="transmembrane region" description="Helical" evidence="1">
    <location>
        <begin position="77"/>
        <end position="95"/>
    </location>
</feature>
<dbReference type="Pfam" id="PF08611">
    <property type="entry name" value="DUF1774"/>
    <property type="match status" value="1"/>
</dbReference>
<evidence type="ECO:0000313" key="2">
    <source>
        <dbReference type="EMBL" id="KAG9244678.1"/>
    </source>
</evidence>
<feature type="transmembrane region" description="Helical" evidence="1">
    <location>
        <begin position="102"/>
        <end position="125"/>
    </location>
</feature>
<feature type="transmembrane region" description="Helical" evidence="1">
    <location>
        <begin position="21"/>
        <end position="43"/>
    </location>
</feature>
<keyword evidence="1" id="KW-0812">Transmembrane</keyword>
<keyword evidence="3" id="KW-1185">Reference proteome</keyword>
<organism evidence="2 3">
    <name type="scientific">Calycina marina</name>
    <dbReference type="NCBI Taxonomy" id="1763456"/>
    <lineage>
        <taxon>Eukaryota</taxon>
        <taxon>Fungi</taxon>
        <taxon>Dikarya</taxon>
        <taxon>Ascomycota</taxon>
        <taxon>Pezizomycotina</taxon>
        <taxon>Leotiomycetes</taxon>
        <taxon>Helotiales</taxon>
        <taxon>Pezizellaceae</taxon>
        <taxon>Calycina</taxon>
    </lineage>
</organism>
<dbReference type="AlphaFoldDB" id="A0A9P8CF08"/>
<comment type="caution">
    <text evidence="2">The sequence shown here is derived from an EMBL/GenBank/DDBJ whole genome shotgun (WGS) entry which is preliminary data.</text>
</comment>
<protein>
    <recommendedName>
        <fullName evidence="4">ATP synthase F0</fullName>
    </recommendedName>
</protein>
<feature type="transmembrane region" description="Helical" evidence="1">
    <location>
        <begin position="240"/>
        <end position="265"/>
    </location>
</feature>
<dbReference type="PANTHER" id="PTHR37992:SF1">
    <property type="entry name" value="DUF1774-DOMAIN-CONTAINING PROTEIN"/>
    <property type="match status" value="1"/>
</dbReference>
<sequence length="290" mass="32869">MPATEYNPFARRESHSNQSIWVYKTLTVLSWLLVFITSIYYTFHTPDWHGHRHERHSVWDVNRARVTPFSLNSLICSLYWLFLYITQVGYVWTLFSSNADNVAAAAGVGSHFIFNNLLQFAFIMLFVRGHFVWAEIVTIINFFNLSSLYFRHNTVSRIIHIPVTSGPLAWTFVALYWNGAIMVGSDALAARIIANIAIWGILVYGAFFLIAFKDYTMGFALSVLSAALGVGQFFTKAFALQWIFAFTIMAILFILTLLVAIPGVFGKELSFRGSHPVGEDQERAPLLNDS</sequence>
<evidence type="ECO:0000256" key="1">
    <source>
        <dbReference type="SAM" id="Phobius"/>
    </source>
</evidence>
<feature type="transmembrane region" description="Helical" evidence="1">
    <location>
        <begin position="189"/>
        <end position="210"/>
    </location>
</feature>
<proteinExistence type="predicted"/>
<dbReference type="EMBL" id="MU253890">
    <property type="protein sequence ID" value="KAG9244678.1"/>
    <property type="molecule type" value="Genomic_DNA"/>
</dbReference>
<gene>
    <name evidence="2" type="ORF">BJ878DRAFT_534397</name>
</gene>
<reference evidence="2" key="1">
    <citation type="journal article" date="2021" name="IMA Fungus">
        <title>Genomic characterization of three marine fungi, including Emericellopsis atlantica sp. nov. with signatures of a generalist lifestyle and marine biomass degradation.</title>
        <authorList>
            <person name="Hagestad O.C."/>
            <person name="Hou L."/>
            <person name="Andersen J.H."/>
            <person name="Hansen E.H."/>
            <person name="Altermark B."/>
            <person name="Li C."/>
            <person name="Kuhnert E."/>
            <person name="Cox R.J."/>
            <person name="Crous P.W."/>
            <person name="Spatafora J.W."/>
            <person name="Lail K."/>
            <person name="Amirebrahimi M."/>
            <person name="Lipzen A."/>
            <person name="Pangilinan J."/>
            <person name="Andreopoulos W."/>
            <person name="Hayes R.D."/>
            <person name="Ng V."/>
            <person name="Grigoriev I.V."/>
            <person name="Jackson S.A."/>
            <person name="Sutton T.D.S."/>
            <person name="Dobson A.D.W."/>
            <person name="Rama T."/>
        </authorList>
    </citation>
    <scope>NUCLEOTIDE SEQUENCE</scope>
    <source>
        <strain evidence="2">TRa3180A</strain>
    </source>
</reference>
<keyword evidence="1" id="KW-0472">Membrane</keyword>
<feature type="transmembrane region" description="Helical" evidence="1">
    <location>
        <begin position="217"/>
        <end position="234"/>
    </location>
</feature>
<evidence type="ECO:0008006" key="4">
    <source>
        <dbReference type="Google" id="ProtNLM"/>
    </source>
</evidence>